<evidence type="ECO:0000256" key="2">
    <source>
        <dbReference type="ARBA" id="ARBA00009026"/>
    </source>
</evidence>
<dbReference type="EMBL" id="FMBM01000001">
    <property type="protein sequence ID" value="SCC79963.1"/>
    <property type="molecule type" value="Genomic_DNA"/>
</dbReference>
<dbReference type="PANTHER" id="PTHR21404">
    <property type="entry name" value="HEN1"/>
    <property type="match status" value="1"/>
</dbReference>
<dbReference type="Gene3D" id="3.30.1610.20">
    <property type="entry name" value="Hen1, N-terminal domain"/>
    <property type="match status" value="1"/>
</dbReference>
<keyword evidence="18" id="KW-1185">Reference proteome</keyword>
<organism evidence="15 17">
    <name type="scientific">Saliniramus fredricksonii</name>
    <dbReference type="NCBI Taxonomy" id="1653334"/>
    <lineage>
        <taxon>Bacteria</taxon>
        <taxon>Pseudomonadati</taxon>
        <taxon>Pseudomonadota</taxon>
        <taxon>Alphaproteobacteria</taxon>
        <taxon>Hyphomicrobiales</taxon>
        <taxon>Salinarimonadaceae</taxon>
        <taxon>Saliniramus</taxon>
    </lineage>
</organism>
<dbReference type="GO" id="GO:0090486">
    <property type="term" value="F:small RNA 2'-O-methyltransferase activity"/>
    <property type="evidence" value="ECO:0007669"/>
    <property type="project" value="UniProtKB-EC"/>
</dbReference>
<keyword evidence="9" id="KW-0694">RNA-binding</keyword>
<dbReference type="InterPro" id="IPR024026">
    <property type="entry name" value="3'-RNA_MeTfrase_Hen1_bac"/>
</dbReference>
<dbReference type="InterPro" id="IPR029063">
    <property type="entry name" value="SAM-dependent_MTases_sf"/>
</dbReference>
<keyword evidence="6" id="KW-0949">S-adenosyl-L-methionine</keyword>
<dbReference type="InterPro" id="IPR024740">
    <property type="entry name" value="Hen1_N"/>
</dbReference>
<evidence type="ECO:0000256" key="7">
    <source>
        <dbReference type="ARBA" id="ARBA00022723"/>
    </source>
</evidence>
<dbReference type="GO" id="GO:0046872">
    <property type="term" value="F:metal ion binding"/>
    <property type="evidence" value="ECO:0007669"/>
    <property type="project" value="UniProtKB-KW"/>
</dbReference>
<feature type="domain" description="Hen1 N-terminal" evidence="13">
    <location>
        <begin position="14"/>
        <end position="247"/>
    </location>
</feature>
<evidence type="ECO:0000256" key="11">
    <source>
        <dbReference type="ARBA" id="ARBA00035025"/>
    </source>
</evidence>
<evidence type="ECO:0000256" key="6">
    <source>
        <dbReference type="ARBA" id="ARBA00022691"/>
    </source>
</evidence>
<comment type="caution">
    <text evidence="15">The sequence shown here is derived from an EMBL/GenBank/DDBJ whole genome shotgun (WGS) entry which is preliminary data.</text>
</comment>
<dbReference type="Proteomes" id="UP000182800">
    <property type="component" value="Unassembled WGS sequence"/>
</dbReference>
<protein>
    <recommendedName>
        <fullName evidence="3">Small RNA 2'-O-methyltransferase</fullName>
        <ecNumber evidence="11">2.1.1.386</ecNumber>
    </recommendedName>
</protein>
<dbReference type="STRING" id="1653334.GA0071312_1266"/>
<evidence type="ECO:0000313" key="15">
    <source>
        <dbReference type="EMBL" id="KPQ10529.1"/>
    </source>
</evidence>
<evidence type="ECO:0000256" key="4">
    <source>
        <dbReference type="ARBA" id="ARBA00022603"/>
    </source>
</evidence>
<dbReference type="RefSeq" id="WP_074444025.1">
    <property type="nucleotide sequence ID" value="NZ_FMBM01000001.1"/>
</dbReference>
<dbReference type="Proteomes" id="UP000050497">
    <property type="component" value="Unassembled WGS sequence"/>
</dbReference>
<evidence type="ECO:0000313" key="16">
    <source>
        <dbReference type="EMBL" id="SCC79963.1"/>
    </source>
</evidence>
<dbReference type="InterPro" id="IPR038546">
    <property type="entry name" value="Hen1_N_sf"/>
</dbReference>
<proteinExistence type="inferred from homology"/>
<dbReference type="Gene3D" id="3.40.50.150">
    <property type="entry name" value="Vaccinia Virus protein VP39"/>
    <property type="match status" value="1"/>
</dbReference>
<evidence type="ECO:0000256" key="5">
    <source>
        <dbReference type="ARBA" id="ARBA00022679"/>
    </source>
</evidence>
<evidence type="ECO:0000313" key="17">
    <source>
        <dbReference type="Proteomes" id="UP000050497"/>
    </source>
</evidence>
<gene>
    <name evidence="16" type="ORF">GA0071312_1266</name>
    <name evidence="15" type="ORF">HLUCCO17_10720</name>
</gene>
<reference evidence="15 17" key="1">
    <citation type="submission" date="2015-09" db="EMBL/GenBank/DDBJ databases">
        <title>Identification and resolution of microdiversity through metagenomic sequencing of parallel consortia.</title>
        <authorList>
            <person name="Nelson W.C."/>
            <person name="Romine M.F."/>
            <person name="Lindemann S.R."/>
        </authorList>
    </citation>
    <scope>NUCLEOTIDE SEQUENCE [LARGE SCALE GENOMIC DNA]</scope>
    <source>
        <strain evidence="15">HL-109</strain>
    </source>
</reference>
<evidence type="ECO:0000259" key="14">
    <source>
        <dbReference type="Pfam" id="PF13649"/>
    </source>
</evidence>
<dbReference type="GO" id="GO:0031047">
    <property type="term" value="P:regulatory ncRNA-mediated gene silencing"/>
    <property type="evidence" value="ECO:0007669"/>
    <property type="project" value="UniProtKB-KW"/>
</dbReference>
<evidence type="ECO:0000259" key="13">
    <source>
        <dbReference type="Pfam" id="PF12623"/>
    </source>
</evidence>
<dbReference type="Pfam" id="PF13649">
    <property type="entry name" value="Methyltransf_25"/>
    <property type="match status" value="1"/>
</dbReference>
<keyword evidence="7" id="KW-0479">Metal-binding</keyword>
<dbReference type="PANTHER" id="PTHR21404:SF3">
    <property type="entry name" value="SMALL RNA 2'-O-METHYLTRANSFERASE"/>
    <property type="match status" value="1"/>
</dbReference>
<dbReference type="EC" id="2.1.1.386" evidence="11"/>
<comment type="similarity">
    <text evidence="2">Belongs to the methyltransferase superfamily. HEN1 family.</text>
</comment>
<feature type="domain" description="Methyltransferase" evidence="14">
    <location>
        <begin position="294"/>
        <end position="384"/>
    </location>
</feature>
<dbReference type="GO" id="GO:0001510">
    <property type="term" value="P:RNA methylation"/>
    <property type="evidence" value="ECO:0007669"/>
    <property type="project" value="InterPro"/>
</dbReference>
<dbReference type="GO" id="GO:0003723">
    <property type="term" value="F:RNA binding"/>
    <property type="evidence" value="ECO:0007669"/>
    <property type="project" value="UniProtKB-KW"/>
</dbReference>
<evidence type="ECO:0000256" key="3">
    <source>
        <dbReference type="ARBA" id="ARBA00021330"/>
    </source>
</evidence>
<evidence type="ECO:0000256" key="10">
    <source>
        <dbReference type="ARBA" id="ARBA00023158"/>
    </source>
</evidence>
<comment type="cofactor">
    <cofactor evidence="1">
        <name>Mg(2+)</name>
        <dbReference type="ChEBI" id="CHEBI:18420"/>
    </cofactor>
</comment>
<dbReference type="SUPFAM" id="SSF53335">
    <property type="entry name" value="S-adenosyl-L-methionine-dependent methyltransferases"/>
    <property type="match status" value="1"/>
</dbReference>
<dbReference type="Pfam" id="PF12623">
    <property type="entry name" value="Hen1_L"/>
    <property type="match status" value="1"/>
</dbReference>
<dbReference type="OrthoDB" id="626362at2"/>
<keyword evidence="10" id="KW-0943">RNA-mediated gene silencing</keyword>
<dbReference type="InterPro" id="IPR026610">
    <property type="entry name" value="Hen1"/>
</dbReference>
<evidence type="ECO:0000256" key="9">
    <source>
        <dbReference type="ARBA" id="ARBA00022884"/>
    </source>
</evidence>
<evidence type="ECO:0000313" key="18">
    <source>
        <dbReference type="Proteomes" id="UP000182800"/>
    </source>
</evidence>
<evidence type="ECO:0000256" key="8">
    <source>
        <dbReference type="ARBA" id="ARBA00022842"/>
    </source>
</evidence>
<name>A0A0P7X6C4_9HYPH</name>
<keyword evidence="5 15" id="KW-0808">Transferase</keyword>
<keyword evidence="8" id="KW-0460">Magnesium</keyword>
<dbReference type="EMBL" id="LJSX01000015">
    <property type="protein sequence ID" value="KPQ10529.1"/>
    <property type="molecule type" value="Genomic_DNA"/>
</dbReference>
<dbReference type="AlphaFoldDB" id="A0A0P7X6C4"/>
<reference evidence="16 18" key="2">
    <citation type="submission" date="2016-08" db="EMBL/GenBank/DDBJ databases">
        <authorList>
            <person name="Varghese N."/>
            <person name="Submissions Spin"/>
        </authorList>
    </citation>
    <scope>NUCLEOTIDE SEQUENCE [LARGE SCALE GENOMIC DNA]</scope>
    <source>
        <strain evidence="16 18">HL-109</strain>
    </source>
</reference>
<dbReference type="CDD" id="cd02440">
    <property type="entry name" value="AdoMet_MTases"/>
    <property type="match status" value="1"/>
</dbReference>
<keyword evidence="4 15" id="KW-0489">Methyltransferase</keyword>
<evidence type="ECO:0000256" key="1">
    <source>
        <dbReference type="ARBA" id="ARBA00001946"/>
    </source>
</evidence>
<comment type="catalytic activity">
    <reaction evidence="12">
        <text>small RNA 3'-end nucleotide + S-adenosyl-L-methionine = small RNA 3'-end 2'-O-methylnucleotide + S-adenosyl-L-homocysteine + H(+)</text>
        <dbReference type="Rhea" id="RHEA:37887"/>
        <dbReference type="Rhea" id="RHEA-COMP:10415"/>
        <dbReference type="Rhea" id="RHEA-COMP:10416"/>
        <dbReference type="ChEBI" id="CHEBI:15378"/>
        <dbReference type="ChEBI" id="CHEBI:57856"/>
        <dbReference type="ChEBI" id="CHEBI:59789"/>
        <dbReference type="ChEBI" id="CHEBI:74896"/>
        <dbReference type="ChEBI" id="CHEBI:74898"/>
        <dbReference type="EC" id="2.1.1.386"/>
    </reaction>
</comment>
<evidence type="ECO:0000256" key="12">
    <source>
        <dbReference type="ARBA" id="ARBA00048418"/>
    </source>
</evidence>
<dbReference type="InterPro" id="IPR041698">
    <property type="entry name" value="Methyltransf_25"/>
</dbReference>
<sequence>MQIEVTLRAPPGSDYSARDLGHLLHKHPDRVHVRDVGTGALTVFFAKRSDEETRAVMHLAVDPVALVRGKAGQGSGARGASGEGLLAQYVNDRPYAANSLLSVALGRGIGQALSGRSRERPELAQRALPFEIRVVPLALHGDADLITRVFAPLGYAVEALALIETGVRAVFDLQLGITARLCDILGQLAVLVPVLDDAKHYWVDDTEIDKLMARAGPWLAAHPERDLIMRRALKHRRDLVDTARARLDAEAALPARPAPGETEAAGLRPERRRLHDARLDMVAGIIAQSGAMSVLDLGCGEGRLIRRLLAAPAIKRILGVDPALRLLETAHARLDLDHAGEALRRRVQLQPGSLTYADRRWRGFDAAALVEVIEHIEPARLPALEAALFGDARPGIVVVTTPNRAHNAAFAGLGPGELRHHDHRFEWDAAEFGAWASRVAGAHGYGFEIRPIGEADPVHGAPSQCALFTREAGA</sequence>
<accession>A0A0P7X6C4</accession>
<dbReference type="NCBIfam" id="TIGR04074">
    <property type="entry name" value="bacter_Hen1"/>
    <property type="match status" value="1"/>
</dbReference>
<dbReference type="PATRIC" id="fig|1653334.4.peg.3477"/>